<dbReference type="OrthoDB" id="413008at2759"/>
<sequence>MNEDHENFKRASSKDQDTQQAYSGTRTPRKIRWRDEGRLSGSDGATHSLDPEGQDPEAFGSLVEALERHRSTRITPKRTASTPLASKVHYYSNRPETHGRHDEDNLNNHTKHNVGFNSDESSSVDETDKEADQRGTTSGTSGPWRLGRTISPRRISRVVPDPSALAQFSDDEDAGLPKENLKWYSKRRAKQMVDLHASRIWGQRPGGHTSKAHHRRNVHRSLENETHEASFDVEHRLADGENFRPEDEVSGGGILSALLQLYGHDLDSAAPSGYSSGVSSGYSSGVSTPLSEGWQSNSQLELSSREGKQEGRFDDKSRKRPRIPRPHVNIPALGMVRRPSQSRSGGGVFGPLIAATGNLGGVAAPYHSQLQPDVHRSGYKVSRYTTEDVRPPPVAYPAHTRSRSDSAMELQRMSSPHSTSMAHSVPISPTPTLLEHDHKPTRKGLRRLPSIAKSIGSTGRLSGRSTPRGSQSEDSIFGSRDALSKSAPRSEKKERRRKRKKAEIYITRHIAQVIRREEFILKLTRAMMMFGSPSHRLPSQIQSAAHVLDIRLSFLYLPDVALVSFDDASTGTSHIKLIKQGSSLDIDKLIHAFELYWRVIYDKLSATDASKTLDALMVKPPMYNWWKLALIGGMCSASICTVSYGGSFIDALISFPLGALLIVIQLLSVRNVLYVHVFEITITMLYSFIAAALAASQKFCYSAVASSSVVLILPGFIVLQGSLEIMSRNIVSGSVRLCYAIVYALFLGFGFAIGAEIYESMTSTKIFGTEDYECTASHRPDGPWYQRTPPKLWDKFPMFSCFLSLKNQAPWNRRETPVLICIACIGWMTNYFSGLKFAGQSDITAAIGAFTVGLISNVYARIFSGNAFVITGILFQLPSGLGIGGLLSYATEQASGSTTSYISGFKTTGKLVSVAIGLTIGLALSVVVTHPIQSKRREAGIFSL</sequence>
<evidence type="ECO:0000313" key="5">
    <source>
        <dbReference type="EMBL" id="TFK22533.1"/>
    </source>
</evidence>
<feature type="transmembrane region" description="Helical" evidence="3">
    <location>
        <begin position="816"/>
        <end position="837"/>
    </location>
</feature>
<feature type="compositionally biased region" description="Low complexity" evidence="2">
    <location>
        <begin position="273"/>
        <end position="287"/>
    </location>
</feature>
<accession>A0A5C3KRU2</accession>
<dbReference type="GO" id="GO:0022857">
    <property type="term" value="F:transmembrane transporter activity"/>
    <property type="evidence" value="ECO:0007669"/>
    <property type="project" value="InterPro"/>
</dbReference>
<keyword evidence="3" id="KW-1133">Transmembrane helix</keyword>
<keyword evidence="6" id="KW-1185">Reference proteome</keyword>
<comment type="similarity">
    <text evidence="1">Belongs to the ThrE exporter (TC 2.A.79) family.</text>
</comment>
<dbReference type="AlphaFoldDB" id="A0A5C3KRU2"/>
<feature type="region of interest" description="Disordered" evidence="2">
    <location>
        <begin position="388"/>
        <end position="500"/>
    </location>
</feature>
<evidence type="ECO:0000313" key="6">
    <source>
        <dbReference type="Proteomes" id="UP000307440"/>
    </source>
</evidence>
<dbReference type="Pfam" id="PF06738">
    <property type="entry name" value="ThrE"/>
    <property type="match status" value="1"/>
</dbReference>
<keyword evidence="3" id="KW-0472">Membrane</keyword>
<evidence type="ECO:0000259" key="4">
    <source>
        <dbReference type="Pfam" id="PF06738"/>
    </source>
</evidence>
<dbReference type="EMBL" id="ML210238">
    <property type="protein sequence ID" value="TFK22533.1"/>
    <property type="molecule type" value="Genomic_DNA"/>
</dbReference>
<feature type="transmembrane region" description="Helical" evidence="3">
    <location>
        <begin position="843"/>
        <end position="860"/>
    </location>
</feature>
<dbReference type="PANTHER" id="PTHR31082:SF4">
    <property type="entry name" value="PHEROMONE-REGULATED MEMBRANE PROTEIN 10"/>
    <property type="match status" value="1"/>
</dbReference>
<feature type="region of interest" description="Disordered" evidence="2">
    <location>
        <begin position="1"/>
        <end position="149"/>
    </location>
</feature>
<gene>
    <name evidence="5" type="ORF">FA15DRAFT_595950</name>
</gene>
<feature type="transmembrane region" description="Helical" evidence="3">
    <location>
        <begin position="867"/>
        <end position="891"/>
    </location>
</feature>
<feature type="transmembrane region" description="Helical" evidence="3">
    <location>
        <begin position="625"/>
        <end position="644"/>
    </location>
</feature>
<feature type="transmembrane region" description="Helical" evidence="3">
    <location>
        <begin position="739"/>
        <end position="758"/>
    </location>
</feature>
<feature type="compositionally biased region" description="Polar residues" evidence="2">
    <location>
        <begin position="412"/>
        <end position="422"/>
    </location>
</feature>
<reference evidence="5 6" key="1">
    <citation type="journal article" date="2019" name="Nat. Ecol. Evol.">
        <title>Megaphylogeny resolves global patterns of mushroom evolution.</title>
        <authorList>
            <person name="Varga T."/>
            <person name="Krizsan K."/>
            <person name="Foldi C."/>
            <person name="Dima B."/>
            <person name="Sanchez-Garcia M."/>
            <person name="Sanchez-Ramirez S."/>
            <person name="Szollosi G.J."/>
            <person name="Szarkandi J.G."/>
            <person name="Papp V."/>
            <person name="Albert L."/>
            <person name="Andreopoulos W."/>
            <person name="Angelini C."/>
            <person name="Antonin V."/>
            <person name="Barry K.W."/>
            <person name="Bougher N.L."/>
            <person name="Buchanan P."/>
            <person name="Buyck B."/>
            <person name="Bense V."/>
            <person name="Catcheside P."/>
            <person name="Chovatia M."/>
            <person name="Cooper J."/>
            <person name="Damon W."/>
            <person name="Desjardin D."/>
            <person name="Finy P."/>
            <person name="Geml J."/>
            <person name="Haridas S."/>
            <person name="Hughes K."/>
            <person name="Justo A."/>
            <person name="Karasinski D."/>
            <person name="Kautmanova I."/>
            <person name="Kiss B."/>
            <person name="Kocsube S."/>
            <person name="Kotiranta H."/>
            <person name="LaButti K.M."/>
            <person name="Lechner B.E."/>
            <person name="Liimatainen K."/>
            <person name="Lipzen A."/>
            <person name="Lukacs Z."/>
            <person name="Mihaltcheva S."/>
            <person name="Morgado L.N."/>
            <person name="Niskanen T."/>
            <person name="Noordeloos M.E."/>
            <person name="Ohm R.A."/>
            <person name="Ortiz-Santana B."/>
            <person name="Ovrebo C."/>
            <person name="Racz N."/>
            <person name="Riley R."/>
            <person name="Savchenko A."/>
            <person name="Shiryaev A."/>
            <person name="Soop K."/>
            <person name="Spirin V."/>
            <person name="Szebenyi C."/>
            <person name="Tomsovsky M."/>
            <person name="Tulloss R.E."/>
            <person name="Uehling J."/>
            <person name="Grigoriev I.V."/>
            <person name="Vagvolgyi C."/>
            <person name="Papp T."/>
            <person name="Martin F.M."/>
            <person name="Miettinen O."/>
            <person name="Hibbett D.S."/>
            <person name="Nagy L.G."/>
        </authorList>
    </citation>
    <scope>NUCLEOTIDE SEQUENCE [LARGE SCALE GENOMIC DNA]</scope>
    <source>
        <strain evidence="5 6">CBS 121175</strain>
    </source>
</reference>
<name>A0A5C3KRU2_COPMA</name>
<dbReference type="STRING" id="230819.A0A5C3KRU2"/>
<evidence type="ECO:0000256" key="2">
    <source>
        <dbReference type="SAM" id="MobiDB-lite"/>
    </source>
</evidence>
<feature type="domain" description="Threonine/serine exporter-like N-terminal" evidence="4">
    <location>
        <begin position="518"/>
        <end position="757"/>
    </location>
</feature>
<proteinExistence type="inferred from homology"/>
<dbReference type="InterPro" id="IPR010619">
    <property type="entry name" value="ThrE-like_N"/>
</dbReference>
<feature type="compositionally biased region" description="Basic and acidic residues" evidence="2">
    <location>
        <begin position="303"/>
        <end position="317"/>
    </location>
</feature>
<feature type="region of interest" description="Disordered" evidence="2">
    <location>
        <begin position="273"/>
        <end position="327"/>
    </location>
</feature>
<dbReference type="PANTHER" id="PTHR31082">
    <property type="entry name" value="PHEROMONE-REGULATED MEMBRANE PROTEIN 10"/>
    <property type="match status" value="1"/>
</dbReference>
<feature type="compositionally biased region" description="Basic and acidic residues" evidence="2">
    <location>
        <begin position="1"/>
        <end position="17"/>
    </location>
</feature>
<feature type="transmembrane region" description="Helical" evidence="3">
    <location>
        <begin position="700"/>
        <end position="719"/>
    </location>
</feature>
<protein>
    <submittedName>
        <fullName evidence="5">DUF1212-domain-containing protein</fullName>
    </submittedName>
</protein>
<evidence type="ECO:0000256" key="3">
    <source>
        <dbReference type="SAM" id="Phobius"/>
    </source>
</evidence>
<evidence type="ECO:0000256" key="1">
    <source>
        <dbReference type="ARBA" id="ARBA00034125"/>
    </source>
</evidence>
<keyword evidence="3" id="KW-0812">Transmembrane</keyword>
<feature type="compositionally biased region" description="Basic and acidic residues" evidence="2">
    <location>
        <begin position="95"/>
        <end position="106"/>
    </location>
</feature>
<feature type="compositionally biased region" description="Polar residues" evidence="2">
    <location>
        <begin position="455"/>
        <end position="474"/>
    </location>
</feature>
<dbReference type="InterPro" id="IPR051361">
    <property type="entry name" value="ThrE/Ser_Exporter"/>
</dbReference>
<feature type="transmembrane region" description="Helical" evidence="3">
    <location>
        <begin position="911"/>
        <end position="928"/>
    </location>
</feature>
<feature type="compositionally biased region" description="Polar residues" evidence="2">
    <location>
        <begin position="288"/>
        <end position="302"/>
    </location>
</feature>
<organism evidence="5 6">
    <name type="scientific">Coprinopsis marcescibilis</name>
    <name type="common">Agaric fungus</name>
    <name type="synonym">Psathyrella marcescibilis</name>
    <dbReference type="NCBI Taxonomy" id="230819"/>
    <lineage>
        <taxon>Eukaryota</taxon>
        <taxon>Fungi</taxon>
        <taxon>Dikarya</taxon>
        <taxon>Basidiomycota</taxon>
        <taxon>Agaricomycotina</taxon>
        <taxon>Agaricomycetes</taxon>
        <taxon>Agaricomycetidae</taxon>
        <taxon>Agaricales</taxon>
        <taxon>Agaricineae</taxon>
        <taxon>Psathyrellaceae</taxon>
        <taxon>Coprinopsis</taxon>
    </lineage>
</organism>
<feature type="transmembrane region" description="Helical" evidence="3">
    <location>
        <begin position="673"/>
        <end position="693"/>
    </location>
</feature>
<dbReference type="Proteomes" id="UP000307440">
    <property type="component" value="Unassembled WGS sequence"/>
</dbReference>
<feature type="transmembrane region" description="Helical" evidence="3">
    <location>
        <begin position="651"/>
        <end position="667"/>
    </location>
</feature>
<feature type="compositionally biased region" description="Basic residues" evidence="2">
    <location>
        <begin position="210"/>
        <end position="219"/>
    </location>
</feature>
<feature type="region of interest" description="Disordered" evidence="2">
    <location>
        <begin position="201"/>
        <end position="225"/>
    </location>
</feature>